<feature type="compositionally biased region" description="Basic residues" evidence="3">
    <location>
        <begin position="33"/>
        <end position="44"/>
    </location>
</feature>
<dbReference type="GO" id="GO:0045454">
    <property type="term" value="P:cell redox homeostasis"/>
    <property type="evidence" value="ECO:0007669"/>
    <property type="project" value="TreeGrafter"/>
</dbReference>
<dbReference type="AlphaFoldDB" id="A0AAW0JVY8"/>
<evidence type="ECO:0000313" key="7">
    <source>
        <dbReference type="Proteomes" id="UP000237347"/>
    </source>
</evidence>
<feature type="transmembrane region" description="Helical" evidence="4">
    <location>
        <begin position="161"/>
        <end position="180"/>
    </location>
</feature>
<dbReference type="EMBL" id="PKMF04000463">
    <property type="protein sequence ID" value="KAK7830411.1"/>
    <property type="molecule type" value="Genomic_DNA"/>
</dbReference>
<dbReference type="PANTHER" id="PTHR13544:SF12">
    <property type="entry name" value="SELT-LIKE PROTEIN"/>
    <property type="match status" value="1"/>
</dbReference>
<evidence type="ECO:0000256" key="1">
    <source>
        <dbReference type="ARBA" id="ARBA00022729"/>
    </source>
</evidence>
<accession>A0AAW0JVY8</accession>
<name>A0AAW0JVY8_QUESU</name>
<evidence type="ECO:0000313" key="6">
    <source>
        <dbReference type="EMBL" id="KAK7830411.1"/>
    </source>
</evidence>
<dbReference type="GO" id="GO:0005789">
    <property type="term" value="C:endoplasmic reticulum membrane"/>
    <property type="evidence" value="ECO:0007669"/>
    <property type="project" value="TreeGrafter"/>
</dbReference>
<keyword evidence="1 5" id="KW-0732">Signal</keyword>
<dbReference type="NCBIfam" id="TIGR02174">
    <property type="entry name" value="CXXU_selWTH"/>
    <property type="match status" value="1"/>
</dbReference>
<dbReference type="InterPro" id="IPR036249">
    <property type="entry name" value="Thioredoxin-like_sf"/>
</dbReference>
<dbReference type="GO" id="GO:0004791">
    <property type="term" value="F:thioredoxin-disulfide reductase (NADPH) activity"/>
    <property type="evidence" value="ECO:0007669"/>
    <property type="project" value="TreeGrafter"/>
</dbReference>
<gene>
    <name evidence="6" type="ORF">CFP56_028215</name>
</gene>
<keyword evidence="4" id="KW-0812">Transmembrane</keyword>
<keyword evidence="4" id="KW-1133">Transmembrane helix</keyword>
<dbReference type="InterPro" id="IPR019389">
    <property type="entry name" value="Selenoprotein_T"/>
</dbReference>
<organism evidence="6 7">
    <name type="scientific">Quercus suber</name>
    <name type="common">Cork oak</name>
    <dbReference type="NCBI Taxonomy" id="58331"/>
    <lineage>
        <taxon>Eukaryota</taxon>
        <taxon>Viridiplantae</taxon>
        <taxon>Streptophyta</taxon>
        <taxon>Embryophyta</taxon>
        <taxon>Tracheophyta</taxon>
        <taxon>Spermatophyta</taxon>
        <taxon>Magnoliopsida</taxon>
        <taxon>eudicotyledons</taxon>
        <taxon>Gunneridae</taxon>
        <taxon>Pentapetalae</taxon>
        <taxon>rosids</taxon>
        <taxon>fabids</taxon>
        <taxon>Fagales</taxon>
        <taxon>Fagaceae</taxon>
        <taxon>Quercus</taxon>
    </lineage>
</organism>
<reference evidence="6 7" key="1">
    <citation type="journal article" date="2018" name="Sci. Data">
        <title>The draft genome sequence of cork oak.</title>
        <authorList>
            <person name="Ramos A.M."/>
            <person name="Usie A."/>
            <person name="Barbosa P."/>
            <person name="Barros P.M."/>
            <person name="Capote T."/>
            <person name="Chaves I."/>
            <person name="Simoes F."/>
            <person name="Abreu I."/>
            <person name="Carrasquinho I."/>
            <person name="Faro C."/>
            <person name="Guimaraes J.B."/>
            <person name="Mendonca D."/>
            <person name="Nobrega F."/>
            <person name="Rodrigues L."/>
            <person name="Saibo N.J.M."/>
            <person name="Varela M.C."/>
            <person name="Egas C."/>
            <person name="Matos J."/>
            <person name="Miguel C.M."/>
            <person name="Oliveira M.M."/>
            <person name="Ricardo C.P."/>
            <person name="Goncalves S."/>
        </authorList>
    </citation>
    <scope>NUCLEOTIDE SEQUENCE [LARGE SCALE GENOMIC DNA]</scope>
    <source>
        <strain evidence="7">cv. HL8</strain>
    </source>
</reference>
<dbReference type="InterPro" id="IPR011893">
    <property type="entry name" value="Selenoprotein_Rdx-typ"/>
</dbReference>
<dbReference type="Gene3D" id="3.40.30.10">
    <property type="entry name" value="Glutaredoxin"/>
    <property type="match status" value="1"/>
</dbReference>
<evidence type="ECO:0000256" key="5">
    <source>
        <dbReference type="SAM" id="SignalP"/>
    </source>
</evidence>
<feature type="chain" id="PRO_5043990446" evidence="5">
    <location>
        <begin position="24"/>
        <end position="269"/>
    </location>
</feature>
<sequence length="269" mass="29825">MDRAQLVLLGLPLFLLFSDLVSLFTPSPPKPNPHSHHHHHHPHPHQQQPPPPTITKDNLDFPSQTQATGVEGIGIGNTVNINFCASCSYRHVLFSQNFGTQLHIYVGVNASTIFLISCFFFNFVRGTALTMNKMLETAFPGIDVRLSNYPPSLPKRLLGKLVPIVQIGVVAVVVAGEQIFPMLGFMTPPPWYYSLRANRFGTIASCWLLGNVAQSFLQSSGAFEVYLNDELVFSKLQEGRFPGEIELKDLIGKRLANSRVVDGLGNMWS</sequence>
<evidence type="ECO:0000256" key="2">
    <source>
        <dbReference type="ARBA" id="ARBA00023284"/>
    </source>
</evidence>
<comment type="caution">
    <text evidence="6">The sequence shown here is derived from an EMBL/GenBank/DDBJ whole genome shotgun (WGS) entry which is preliminary data.</text>
</comment>
<dbReference type="Pfam" id="PF10262">
    <property type="entry name" value="Rdx"/>
    <property type="match status" value="1"/>
</dbReference>
<keyword evidence="7" id="KW-1185">Reference proteome</keyword>
<keyword evidence="4" id="KW-0472">Membrane</keyword>
<feature type="signal peptide" evidence="5">
    <location>
        <begin position="1"/>
        <end position="23"/>
    </location>
</feature>
<feature type="transmembrane region" description="Helical" evidence="4">
    <location>
        <begin position="102"/>
        <end position="124"/>
    </location>
</feature>
<evidence type="ECO:0000256" key="3">
    <source>
        <dbReference type="SAM" id="MobiDB-lite"/>
    </source>
</evidence>
<dbReference type="SUPFAM" id="SSF52833">
    <property type="entry name" value="Thioredoxin-like"/>
    <property type="match status" value="1"/>
</dbReference>
<protein>
    <submittedName>
        <fullName evidence="6">Selt-like protein</fullName>
    </submittedName>
</protein>
<evidence type="ECO:0000256" key="4">
    <source>
        <dbReference type="SAM" id="Phobius"/>
    </source>
</evidence>
<feature type="region of interest" description="Disordered" evidence="3">
    <location>
        <begin position="28"/>
        <end position="61"/>
    </location>
</feature>
<dbReference type="PANTHER" id="PTHR13544">
    <property type="entry name" value="SELENOPROTEIN T"/>
    <property type="match status" value="1"/>
</dbReference>
<dbReference type="Proteomes" id="UP000237347">
    <property type="component" value="Unassembled WGS sequence"/>
</dbReference>
<keyword evidence="2" id="KW-0676">Redox-active center</keyword>
<proteinExistence type="predicted"/>